<feature type="compositionally biased region" description="Basic residues" evidence="6">
    <location>
        <begin position="372"/>
        <end position="381"/>
    </location>
</feature>
<dbReference type="EMBL" id="RBDX01000018">
    <property type="protein sequence ID" value="RKN06892.1"/>
    <property type="molecule type" value="Genomic_DNA"/>
</dbReference>
<evidence type="ECO:0000259" key="7">
    <source>
        <dbReference type="PROSITE" id="PS51186"/>
    </source>
</evidence>
<comment type="caution">
    <text evidence="8">The sequence shown here is derived from an EMBL/GenBank/DDBJ whole genome shotgun (WGS) entry which is preliminary data.</text>
</comment>
<dbReference type="Gene3D" id="3.40.630.30">
    <property type="match status" value="1"/>
</dbReference>
<feature type="compositionally biased region" description="Low complexity" evidence="6">
    <location>
        <begin position="322"/>
        <end position="333"/>
    </location>
</feature>
<reference evidence="10 11" key="1">
    <citation type="submission" date="2018-09" db="EMBL/GenBank/DDBJ databases">
        <title>Streptomyces sp. nov. DS1-2, an endophytic actinomycete isolated from roots of Dendrobium scabrilingue.</title>
        <authorList>
            <person name="Kuncharoen N."/>
            <person name="Kudo T."/>
            <person name="Ohkuma M."/>
            <person name="Yuki M."/>
            <person name="Tanasupawat S."/>
        </authorList>
    </citation>
    <scope>NUCLEOTIDE SEQUENCE [LARGE SCALE GENOMIC DNA]</scope>
    <source>
        <strain evidence="8 11">AZ1-7</strain>
        <strain evidence="9 10">DS1-2</strain>
    </source>
</reference>
<feature type="compositionally biased region" description="Low complexity" evidence="6">
    <location>
        <begin position="216"/>
        <end position="230"/>
    </location>
</feature>
<evidence type="ECO:0000313" key="10">
    <source>
        <dbReference type="Proteomes" id="UP000268652"/>
    </source>
</evidence>
<dbReference type="InterPro" id="IPR016181">
    <property type="entry name" value="Acyl_CoA_acyltransferase"/>
</dbReference>
<dbReference type="GO" id="GO:0019290">
    <property type="term" value="P:siderophore biosynthetic process"/>
    <property type="evidence" value="ECO:0007669"/>
    <property type="project" value="InterPro"/>
</dbReference>
<dbReference type="GO" id="GO:0046677">
    <property type="term" value="P:response to antibiotic"/>
    <property type="evidence" value="ECO:0007669"/>
    <property type="project" value="UniProtKB-KW"/>
</dbReference>
<evidence type="ECO:0000313" key="8">
    <source>
        <dbReference type="EMBL" id="RKN06892.1"/>
    </source>
</evidence>
<evidence type="ECO:0000256" key="1">
    <source>
        <dbReference type="ARBA" id="ARBA00003818"/>
    </source>
</evidence>
<feature type="compositionally biased region" description="Basic residues" evidence="6">
    <location>
        <begin position="282"/>
        <end position="304"/>
    </location>
</feature>
<evidence type="ECO:0000256" key="4">
    <source>
        <dbReference type="ARBA" id="ARBA00023251"/>
    </source>
</evidence>
<evidence type="ECO:0000313" key="9">
    <source>
        <dbReference type="EMBL" id="RKN19510.1"/>
    </source>
</evidence>
<dbReference type="PANTHER" id="PTHR31438">
    <property type="entry name" value="LYSINE N-ACYLTRANSFERASE C17G9.06C-RELATED"/>
    <property type="match status" value="1"/>
</dbReference>
<feature type="compositionally biased region" description="Basic residues" evidence="6">
    <location>
        <begin position="311"/>
        <end position="321"/>
    </location>
</feature>
<dbReference type="OrthoDB" id="9087497at2"/>
<dbReference type="InterPro" id="IPR019432">
    <property type="entry name" value="Acyltransferase_MbtK/IucB-like"/>
</dbReference>
<evidence type="ECO:0000256" key="6">
    <source>
        <dbReference type="SAM" id="MobiDB-lite"/>
    </source>
</evidence>
<evidence type="ECO:0000256" key="5">
    <source>
        <dbReference type="ARBA" id="ARBA00031122"/>
    </source>
</evidence>
<name>A0A3A9W2B6_9ACTN</name>
<dbReference type="SUPFAM" id="SSF55729">
    <property type="entry name" value="Acyl-CoA N-acyltransferases (Nat)"/>
    <property type="match status" value="1"/>
</dbReference>
<feature type="compositionally biased region" description="Basic residues" evidence="6">
    <location>
        <begin position="7"/>
        <end position="17"/>
    </location>
</feature>
<keyword evidence="8" id="KW-0808">Transferase</keyword>
<gene>
    <name evidence="9" type="ORF">D7318_20175</name>
    <name evidence="8" type="ORF">D7319_20710</name>
</gene>
<feature type="compositionally biased region" description="Basic residues" evidence="6">
    <location>
        <begin position="106"/>
        <end position="122"/>
    </location>
</feature>
<feature type="domain" description="N-acetyltransferase" evidence="7">
    <location>
        <begin position="473"/>
        <end position="636"/>
    </location>
</feature>
<feature type="compositionally biased region" description="Low complexity" evidence="6">
    <location>
        <begin position="18"/>
        <end position="48"/>
    </location>
</feature>
<evidence type="ECO:0000256" key="3">
    <source>
        <dbReference type="ARBA" id="ARBA00020586"/>
    </source>
</evidence>
<proteinExistence type="predicted"/>
<feature type="compositionally biased region" description="Basic residues" evidence="6">
    <location>
        <begin position="131"/>
        <end position="155"/>
    </location>
</feature>
<dbReference type="UniPathway" id="UPA00011"/>
<dbReference type="PROSITE" id="PS51186">
    <property type="entry name" value="GNAT"/>
    <property type="match status" value="1"/>
</dbReference>
<dbReference type="PANTHER" id="PTHR31438:SF1">
    <property type="entry name" value="LYSINE N-ACYLTRANSFERASE C17G9.06C-RELATED"/>
    <property type="match status" value="1"/>
</dbReference>
<dbReference type="Proteomes" id="UP000275024">
    <property type="component" value="Unassembled WGS sequence"/>
</dbReference>
<protein>
    <recommendedName>
        <fullName evidence="3">Lysine N-acyltransferase MbtK</fullName>
    </recommendedName>
    <alternativeName>
        <fullName evidence="5">Mycobactin synthase protein K</fullName>
    </alternativeName>
</protein>
<comment type="pathway">
    <text evidence="2">Siderophore biosynthesis; mycobactin biosynthesis.</text>
</comment>
<evidence type="ECO:0000256" key="2">
    <source>
        <dbReference type="ARBA" id="ARBA00005102"/>
    </source>
</evidence>
<comment type="function">
    <text evidence="1">Acyltransferase required for the direct transfer of medium- to long-chain fatty acyl moieties from a carrier protein (MbtL) on to the epsilon-amino group of lysine residue in the mycobactin core.</text>
</comment>
<dbReference type="Proteomes" id="UP000268652">
    <property type="component" value="Unassembled WGS sequence"/>
</dbReference>
<feature type="compositionally biased region" description="Low complexity" evidence="6">
    <location>
        <begin position="178"/>
        <end position="194"/>
    </location>
</feature>
<dbReference type="GO" id="GO:0016410">
    <property type="term" value="F:N-acyltransferase activity"/>
    <property type="evidence" value="ECO:0007669"/>
    <property type="project" value="TreeGrafter"/>
</dbReference>
<dbReference type="InterPro" id="IPR000182">
    <property type="entry name" value="GNAT_dom"/>
</dbReference>
<dbReference type="Pfam" id="PF13523">
    <property type="entry name" value="Acetyltransf_8"/>
    <property type="match status" value="1"/>
</dbReference>
<keyword evidence="4" id="KW-0046">Antibiotic resistance</keyword>
<feature type="compositionally biased region" description="Low complexity" evidence="6">
    <location>
        <begin position="404"/>
        <end position="415"/>
    </location>
</feature>
<dbReference type="EMBL" id="RBDY01000016">
    <property type="protein sequence ID" value="RKN19510.1"/>
    <property type="molecule type" value="Genomic_DNA"/>
</dbReference>
<feature type="compositionally biased region" description="Acidic residues" evidence="6">
    <location>
        <begin position="416"/>
        <end position="430"/>
    </location>
</feature>
<dbReference type="SMART" id="SM01006">
    <property type="entry name" value="AlcB"/>
    <property type="match status" value="1"/>
</dbReference>
<feature type="compositionally biased region" description="Low complexity" evidence="6">
    <location>
        <begin position="257"/>
        <end position="281"/>
    </location>
</feature>
<organism evidence="8 11">
    <name type="scientific">Streptomyces radicis</name>
    <dbReference type="NCBI Taxonomy" id="1750517"/>
    <lineage>
        <taxon>Bacteria</taxon>
        <taxon>Bacillati</taxon>
        <taxon>Actinomycetota</taxon>
        <taxon>Actinomycetes</taxon>
        <taxon>Kitasatosporales</taxon>
        <taxon>Streptomycetaceae</taxon>
        <taxon>Streptomyces</taxon>
    </lineage>
</organism>
<feature type="region of interest" description="Disordered" evidence="6">
    <location>
        <begin position="1"/>
        <end position="450"/>
    </location>
</feature>
<accession>A0A3A9W2B6</accession>
<sequence length="636" mass="68367">MDGGRLGRARRGAHHPARGPGPRAPPGHGAAAPAPVAGPRRAAPARGGRAAERRTAHRPRRAGRLLVSHLVGPHRPQARRVRDAQALPRTAHHQLPPREPPQGAVPRRRGPPRARVGSRRRVAGGVPRGAGVRHRPRPGLARGGRHRRGARRGARRAAAAEPVRPRRRRAVPGRADRPAPLAGAARARAALPPGRCRPHPRRQDGPGGHGRRRGVADAVSAGGRAAAAVARRARGHRPRGPPAEHPGPARRRRLARGRQVPRQPGLLLPRLAPRRAGAQAAGHRRALRHVRHRRGHRRAVRLLPRHQPPPRPRRRVRRPAARGRGAAARPGQGLSRGGGQGRVRGPALVARHPAARVRDAAVQGEPADPPPRPRRAGRPGRRPVGLCLPAQPPRRRPRERRVTAPGAERPGAADPGDPDPGDPDLEDTADLDLPPDLTGAPPPYAAECHPQPAELLDNLPAWGPTRTDAGVLQLVPVCLDRDLALIAGWMNDPVVDASWALAGPPERTERHIARQLGGDGRSVPCLGVLDGLPMSYWEIYRADLDPVALHYPCRPHDTGIHLLIGSAEDRGRGLGSALLRAVAELILRHRGRCRRLIGEPDVRNAASIAAFESAGFTRSGEADLPEKRAAILLRDR</sequence>
<keyword evidence="10" id="KW-1185">Reference proteome</keyword>
<evidence type="ECO:0000313" key="11">
    <source>
        <dbReference type="Proteomes" id="UP000275024"/>
    </source>
</evidence>
<dbReference type="AlphaFoldDB" id="A0A3A9W2B6"/>